<feature type="transmembrane region" description="Helical" evidence="1">
    <location>
        <begin position="97"/>
        <end position="115"/>
    </location>
</feature>
<evidence type="ECO:0000313" key="4">
    <source>
        <dbReference type="Proteomes" id="UP000049127"/>
    </source>
</evidence>
<protein>
    <submittedName>
        <fullName evidence="3">Ion channel family</fullName>
    </submittedName>
</protein>
<dbReference type="InterPro" id="IPR013099">
    <property type="entry name" value="K_chnl_dom"/>
</dbReference>
<feature type="transmembrane region" description="Helical" evidence="1">
    <location>
        <begin position="270"/>
        <end position="289"/>
    </location>
</feature>
<dbReference type="Proteomes" id="UP000049127">
    <property type="component" value="Unassembled WGS sequence"/>
</dbReference>
<sequence>MGRFIITVVTILTFIVLIARNRKIDKHLKKRVTSTFKAINKTYIEIFKQKQILSRLIQGALLIFAEVSSFVGIYTTITKHLELGTLSGGVEFLLKGIITIICFIIVHYSIGYMLYLSLKIQSFINTVEHKNLKVDFILSYFMISTYLTILILFPKEFTDNVVIGLLGMGVCYYLNIKTLITIIANPYNIKSMKKEDNGYSRIIIASILILLMLIINLYLIVCLINGLEKEAFLNAKTNFDLFYYTVITFTTIGYGDIIPTTVLAEIASMLISVTSVVCLSVFLSSVLSYKDELSND</sequence>
<evidence type="ECO:0000256" key="1">
    <source>
        <dbReference type="SAM" id="Phobius"/>
    </source>
</evidence>
<organism evidence="3 4">
    <name type="scientific">Paraclostridium sordellii</name>
    <name type="common">Clostridium sordellii</name>
    <dbReference type="NCBI Taxonomy" id="1505"/>
    <lineage>
        <taxon>Bacteria</taxon>
        <taxon>Bacillati</taxon>
        <taxon>Bacillota</taxon>
        <taxon>Clostridia</taxon>
        <taxon>Peptostreptococcales</taxon>
        <taxon>Peptostreptococcaceae</taxon>
        <taxon>Paraclostridium</taxon>
    </lineage>
</organism>
<gene>
    <name evidence="3" type="ORF">R28058_04751</name>
</gene>
<evidence type="ECO:0000259" key="2">
    <source>
        <dbReference type="Pfam" id="PF07885"/>
    </source>
</evidence>
<accession>A0A0C7QPQ5</accession>
<dbReference type="RefSeq" id="WP_055341366.1">
    <property type="nucleotide sequence ID" value="NZ_CEKZ01000003.1"/>
</dbReference>
<dbReference type="AlphaFoldDB" id="A0A0C7QPQ5"/>
<dbReference type="Pfam" id="PF07885">
    <property type="entry name" value="Ion_trans_2"/>
    <property type="match status" value="1"/>
</dbReference>
<feature type="transmembrane region" description="Helical" evidence="1">
    <location>
        <begin position="56"/>
        <end position="77"/>
    </location>
</feature>
<feature type="transmembrane region" description="Helical" evidence="1">
    <location>
        <begin position="199"/>
        <end position="221"/>
    </location>
</feature>
<proteinExistence type="predicted"/>
<feature type="transmembrane region" description="Helical" evidence="1">
    <location>
        <begin position="136"/>
        <end position="153"/>
    </location>
</feature>
<evidence type="ECO:0000313" key="3">
    <source>
        <dbReference type="EMBL" id="CEQ02742.1"/>
    </source>
</evidence>
<feature type="transmembrane region" description="Helical" evidence="1">
    <location>
        <begin position="165"/>
        <end position="187"/>
    </location>
</feature>
<reference evidence="3 4" key="1">
    <citation type="submission" date="2015-01" db="EMBL/GenBank/DDBJ databases">
        <authorList>
            <person name="Aslett A.Martin."/>
            <person name="De Silva Nishadi"/>
        </authorList>
    </citation>
    <scope>NUCLEOTIDE SEQUENCE [LARGE SCALE GENOMIC DNA]</scope>
    <source>
        <strain evidence="3 4">R28058</strain>
    </source>
</reference>
<dbReference type="OrthoDB" id="1777249at2"/>
<feature type="transmembrane region" description="Helical" evidence="1">
    <location>
        <begin position="6"/>
        <end position="21"/>
    </location>
</feature>
<feature type="domain" description="Potassium channel" evidence="2">
    <location>
        <begin position="217"/>
        <end position="287"/>
    </location>
</feature>
<dbReference type="EMBL" id="CEKZ01000003">
    <property type="protein sequence ID" value="CEQ02742.1"/>
    <property type="molecule type" value="Genomic_DNA"/>
</dbReference>
<keyword evidence="1" id="KW-0812">Transmembrane</keyword>
<keyword evidence="1" id="KW-1133">Transmembrane helix</keyword>
<dbReference type="Gene3D" id="1.10.287.70">
    <property type="match status" value="1"/>
</dbReference>
<name>A0A0C7QPQ5_PARSO</name>
<keyword evidence="1" id="KW-0472">Membrane</keyword>
<dbReference type="SUPFAM" id="SSF81324">
    <property type="entry name" value="Voltage-gated potassium channels"/>
    <property type="match status" value="1"/>
</dbReference>
<feature type="transmembrane region" description="Helical" evidence="1">
    <location>
        <begin position="241"/>
        <end position="258"/>
    </location>
</feature>